<dbReference type="AlphaFoldDB" id="A0AA36NCE0"/>
<organism evidence="2 3">
    <name type="scientific">Effrenium voratum</name>
    <dbReference type="NCBI Taxonomy" id="2562239"/>
    <lineage>
        <taxon>Eukaryota</taxon>
        <taxon>Sar</taxon>
        <taxon>Alveolata</taxon>
        <taxon>Dinophyceae</taxon>
        <taxon>Suessiales</taxon>
        <taxon>Symbiodiniaceae</taxon>
        <taxon>Effrenium</taxon>
    </lineage>
</organism>
<evidence type="ECO:0000256" key="1">
    <source>
        <dbReference type="SAM" id="SignalP"/>
    </source>
</evidence>
<protein>
    <recommendedName>
        <fullName evidence="4">Tetratricopeptide repeat protein</fullName>
    </recommendedName>
</protein>
<dbReference type="EMBL" id="CAUJNA010003256">
    <property type="protein sequence ID" value="CAJ1397148.1"/>
    <property type="molecule type" value="Genomic_DNA"/>
</dbReference>
<proteinExistence type="predicted"/>
<gene>
    <name evidence="2" type="ORF">EVOR1521_LOCUS21223</name>
</gene>
<keyword evidence="3" id="KW-1185">Reference proteome</keyword>
<reference evidence="2" key="1">
    <citation type="submission" date="2023-08" db="EMBL/GenBank/DDBJ databases">
        <authorList>
            <person name="Chen Y."/>
            <person name="Shah S."/>
            <person name="Dougan E. K."/>
            <person name="Thang M."/>
            <person name="Chan C."/>
        </authorList>
    </citation>
    <scope>NUCLEOTIDE SEQUENCE</scope>
</reference>
<evidence type="ECO:0000313" key="3">
    <source>
        <dbReference type="Proteomes" id="UP001178507"/>
    </source>
</evidence>
<sequence length="608" mass="66800">MERLKLLAFSGALLTQGAVQEPDEGWPPEGHHIELFDDLGDLSFPINATAPAQRYFDQGFRLIAAFDFRRAVLSFRAAQRADPNCAMCVWGEAFALGPNLNSFDEPRLLASLPSAFAAAERARRRLPDGAGVGGLEGRLARALRARYAATAAQHVAEEGRLTQSFAREMEEVLKEASAMPEHYANLAALTADAWMNTQPWDYWRSGQLRPAARRAEQLLRGALAKAPRHAFCVHLLVHVTEASGNLTLLKEVRPYAELLPRLMPGAPHLQHMSFHTLMHTGGFHVADLDNEMASSMPRQIYPMHNLDTLSWVCRIQGRAACALEAAQSLEHLALPLVGTDTFETGFPAARFAAVRPLTLLAFGRWRELYGEAAMPKECQVDPFLAGVWHFALGSANLELRQLELLREKRALVAKRVKAPTGLAWKNFNGSKDWAMHPAPQILELAEWELSARLAEGTSNRSLEAWRQAARVEAALPYDEPPAWYLPVANRLGAALLHHGHSAEAEEVYSTSLSQLPHNGWALFGLLQLCERGAGGGGGSCGVPRRRFEAAWRHADVTLASSAEVQPTRVVGFGSVGRFAWLLPAALWAPLLAATCRRPAAGCYQRLEG</sequence>
<dbReference type="Proteomes" id="UP001178507">
    <property type="component" value="Unassembled WGS sequence"/>
</dbReference>
<name>A0AA36NCE0_9DINO</name>
<evidence type="ECO:0000313" key="2">
    <source>
        <dbReference type="EMBL" id="CAJ1397148.1"/>
    </source>
</evidence>
<feature type="signal peptide" evidence="1">
    <location>
        <begin position="1"/>
        <end position="20"/>
    </location>
</feature>
<feature type="chain" id="PRO_5041339079" description="Tetratricopeptide repeat protein" evidence="1">
    <location>
        <begin position="21"/>
        <end position="608"/>
    </location>
</feature>
<evidence type="ECO:0008006" key="4">
    <source>
        <dbReference type="Google" id="ProtNLM"/>
    </source>
</evidence>
<comment type="caution">
    <text evidence="2">The sequence shown here is derived from an EMBL/GenBank/DDBJ whole genome shotgun (WGS) entry which is preliminary data.</text>
</comment>
<dbReference type="PANTHER" id="PTHR45588">
    <property type="entry name" value="TPR DOMAIN-CONTAINING PROTEIN"/>
    <property type="match status" value="1"/>
</dbReference>
<dbReference type="PANTHER" id="PTHR45588:SF1">
    <property type="entry name" value="WW DOMAIN-CONTAINING PROTEIN"/>
    <property type="match status" value="1"/>
</dbReference>
<accession>A0AA36NCE0</accession>
<keyword evidence="1" id="KW-0732">Signal</keyword>